<dbReference type="InterPro" id="IPR057661">
    <property type="entry name" value="RsdA/BaiN/AoA(So)_Rossmann"/>
</dbReference>
<evidence type="ECO:0000313" key="7">
    <source>
        <dbReference type="Proteomes" id="UP000830167"/>
    </source>
</evidence>
<name>A0ABY4CT82_9BACL</name>
<evidence type="ECO:0000256" key="1">
    <source>
        <dbReference type="ARBA" id="ARBA00001974"/>
    </source>
</evidence>
<evidence type="ECO:0000259" key="5">
    <source>
        <dbReference type="Pfam" id="PF22780"/>
    </source>
</evidence>
<dbReference type="InterPro" id="IPR055178">
    <property type="entry name" value="RsdA/BaiN/AoA(So)-like_dom"/>
</dbReference>
<feature type="domain" description="RsdA/BaiN/AoA(So)-like insert" evidence="5">
    <location>
        <begin position="180"/>
        <end position="347"/>
    </location>
</feature>
<dbReference type="Gene3D" id="3.50.50.60">
    <property type="entry name" value="FAD/NAD(P)-binding domain"/>
    <property type="match status" value="1"/>
</dbReference>
<dbReference type="Gene3D" id="2.40.30.10">
    <property type="entry name" value="Translation factors"/>
    <property type="match status" value="1"/>
</dbReference>
<dbReference type="PANTHER" id="PTHR42887:SF2">
    <property type="entry name" value="OS12G0638800 PROTEIN"/>
    <property type="match status" value="1"/>
</dbReference>
<reference evidence="6" key="1">
    <citation type="submission" date="2021-12" db="EMBL/GenBank/DDBJ databases">
        <title>Alicyclobacillaceae gen. nov., sp. nov., isolated from chalcocite enrichment system.</title>
        <authorList>
            <person name="Jiang Z."/>
        </authorList>
    </citation>
    <scope>NUCLEOTIDE SEQUENCE</scope>
    <source>
        <strain evidence="6">MYW30-H2</strain>
    </source>
</reference>
<evidence type="ECO:0000256" key="3">
    <source>
        <dbReference type="ARBA" id="ARBA00022827"/>
    </source>
</evidence>
<dbReference type="InterPro" id="IPR023166">
    <property type="entry name" value="BaiN-like_dom_sf"/>
</dbReference>
<evidence type="ECO:0000259" key="4">
    <source>
        <dbReference type="Pfam" id="PF03486"/>
    </source>
</evidence>
<dbReference type="Pfam" id="PF22780">
    <property type="entry name" value="HI0933_like_1st"/>
    <property type="match status" value="1"/>
</dbReference>
<accession>A0ABY4CT82</accession>
<evidence type="ECO:0000256" key="2">
    <source>
        <dbReference type="ARBA" id="ARBA00022630"/>
    </source>
</evidence>
<dbReference type="NCBIfam" id="TIGR00275">
    <property type="entry name" value="aminoacetone oxidase family FAD-binding enzyme"/>
    <property type="match status" value="1"/>
</dbReference>
<comment type="cofactor">
    <cofactor evidence="1">
        <name>FAD</name>
        <dbReference type="ChEBI" id="CHEBI:57692"/>
    </cofactor>
</comment>
<protein>
    <submittedName>
        <fullName evidence="6">NAD(P)/FAD-dependent oxidoreductase</fullName>
    </submittedName>
</protein>
<feature type="domain" description="RsdA/BaiN/AoA(So)-like Rossmann fold-like" evidence="4">
    <location>
        <begin position="1"/>
        <end position="400"/>
    </location>
</feature>
<dbReference type="PANTHER" id="PTHR42887">
    <property type="entry name" value="OS12G0638800 PROTEIN"/>
    <property type="match status" value="1"/>
</dbReference>
<keyword evidence="2" id="KW-0285">Flavoprotein</keyword>
<sequence>MAAIAAARHGASVMLVEKGNRLGRKLLISGGGRCNVTNAKELPELIRNIPGNGKFMHSSLHNFGNRDIIRFFEELGIALKEEDRGRMFPVTDKAKTVLDALLSHLAQLQVRILLDQPVKRLLFDANAAICQGVELQGHRFLYSHGVVVAVGGCSVPKTGSTGDGYAWAKAAGHTIVPPFPTEVGITAEPEWLQLYELQGLSLRDIELTVYNPKGKKLTTEFGDMIFTHFGISGPAAFRCSHYVVTAQQKFGRQTLQTTLDLFPGLSKDTLTQQIVSLCRQHPKKTLRNLLKSFLPDRLIPCLLQSIDLDGNRTYDHLPKHGVPALADACKAWAIPVTGTLPLEQATVTGGGVSIKEIDPKTMQSKQMQGLFFAGEIMDVHAHTGGYNITVAFSSGYTAGQHAANLAKGKE</sequence>
<dbReference type="InterPro" id="IPR004792">
    <property type="entry name" value="BaiN-like"/>
</dbReference>
<keyword evidence="7" id="KW-1185">Reference proteome</keyword>
<keyword evidence="3" id="KW-0274">FAD</keyword>
<dbReference type="SUPFAM" id="SSF51905">
    <property type="entry name" value="FAD/NAD(P)-binding domain"/>
    <property type="match status" value="1"/>
</dbReference>
<dbReference type="Proteomes" id="UP000830167">
    <property type="component" value="Chromosome"/>
</dbReference>
<gene>
    <name evidence="6" type="ORF">LSG31_13470</name>
</gene>
<dbReference type="Gene3D" id="1.10.8.260">
    <property type="entry name" value="HI0933 insert domain-like"/>
    <property type="match status" value="1"/>
</dbReference>
<evidence type="ECO:0000313" key="6">
    <source>
        <dbReference type="EMBL" id="UOF92866.1"/>
    </source>
</evidence>
<organism evidence="6 7">
    <name type="scientific">Fodinisporobacter ferrooxydans</name>
    <dbReference type="NCBI Taxonomy" id="2901836"/>
    <lineage>
        <taxon>Bacteria</taxon>
        <taxon>Bacillati</taxon>
        <taxon>Bacillota</taxon>
        <taxon>Bacilli</taxon>
        <taxon>Bacillales</taxon>
        <taxon>Alicyclobacillaceae</taxon>
        <taxon>Fodinisporobacter</taxon>
    </lineage>
</organism>
<dbReference type="SUPFAM" id="SSF160996">
    <property type="entry name" value="HI0933 insert domain-like"/>
    <property type="match status" value="1"/>
</dbReference>
<proteinExistence type="predicted"/>
<dbReference type="InterPro" id="IPR036188">
    <property type="entry name" value="FAD/NAD-bd_sf"/>
</dbReference>
<dbReference type="Pfam" id="PF03486">
    <property type="entry name" value="HI0933_like"/>
    <property type="match status" value="1"/>
</dbReference>
<dbReference type="EMBL" id="CP089291">
    <property type="protein sequence ID" value="UOF92866.1"/>
    <property type="molecule type" value="Genomic_DNA"/>
</dbReference>